<dbReference type="Proteomes" id="UP001174691">
    <property type="component" value="Unassembled WGS sequence"/>
</dbReference>
<dbReference type="InterPro" id="IPR049232">
    <property type="entry name" value="DUF6829"/>
</dbReference>
<protein>
    <submittedName>
        <fullName evidence="1">Uncharacterized protein</fullName>
    </submittedName>
</protein>
<organism evidence="1 2">
    <name type="scientific">Coniochaeta hoffmannii</name>
    <dbReference type="NCBI Taxonomy" id="91930"/>
    <lineage>
        <taxon>Eukaryota</taxon>
        <taxon>Fungi</taxon>
        <taxon>Dikarya</taxon>
        <taxon>Ascomycota</taxon>
        <taxon>Pezizomycotina</taxon>
        <taxon>Sordariomycetes</taxon>
        <taxon>Sordariomycetidae</taxon>
        <taxon>Coniochaetales</taxon>
        <taxon>Coniochaetaceae</taxon>
        <taxon>Coniochaeta</taxon>
    </lineage>
</organism>
<keyword evidence="2" id="KW-1185">Reference proteome</keyword>
<sequence>MSSDKTPLQLRTQDPASFFATSDREILLLVRDDFAPELDRLKRAYSLRDEAFSTSSSPSPSEILFGDEFDEINRTLVGVLALKWIYTGEYDTFVGSQPDTVKLSRASFNWIHKFFIRVITEPEDLYMLITSMVVNDLGKDSRLAQDYQVRVGKDISSLNHDMVLIKAVKAGLVPCLGRLSKAAKDDIIRGMELGSEFNFGQLAQAENAPACLSSLHTMRGQEKAFQCRFMEQLLDIAGAAGHTDWTCAKKLIQPIFDAYNNVYDAAMRIISGQSSVREGYDLVLQRRSQLLHEKGFRQLDVGRSEDRALARILCMGGVADVETAELYRMVWESSSLGAATKEELVRALNIDGSVEEPAVQPTYMPALITHAVNTFRGDNQAQQRALASALRYLQRVMTATDKPEGTVSVIERNVLRILKDIVQSPEFVADPAILEKAEVPKGVIAKGV</sequence>
<reference evidence="1" key="1">
    <citation type="submission" date="2022-07" db="EMBL/GenBank/DDBJ databases">
        <title>Fungi with potential for degradation of polypropylene.</title>
        <authorList>
            <person name="Gostincar C."/>
        </authorList>
    </citation>
    <scope>NUCLEOTIDE SEQUENCE</scope>
    <source>
        <strain evidence="1">EXF-13287</strain>
    </source>
</reference>
<evidence type="ECO:0000313" key="1">
    <source>
        <dbReference type="EMBL" id="KAJ9160708.1"/>
    </source>
</evidence>
<comment type="caution">
    <text evidence="1">The sequence shown here is derived from an EMBL/GenBank/DDBJ whole genome shotgun (WGS) entry which is preliminary data.</text>
</comment>
<dbReference type="AlphaFoldDB" id="A0AA38RXU0"/>
<dbReference type="Pfam" id="PF20717">
    <property type="entry name" value="DUF6829"/>
    <property type="match status" value="1"/>
</dbReference>
<evidence type="ECO:0000313" key="2">
    <source>
        <dbReference type="Proteomes" id="UP001174691"/>
    </source>
</evidence>
<dbReference type="EMBL" id="JANBVN010000032">
    <property type="protein sequence ID" value="KAJ9160708.1"/>
    <property type="molecule type" value="Genomic_DNA"/>
</dbReference>
<accession>A0AA38RXU0</accession>
<gene>
    <name evidence="1" type="ORF">NKR19_g2986</name>
</gene>
<name>A0AA38RXU0_9PEZI</name>
<proteinExistence type="predicted"/>